<protein>
    <submittedName>
        <fullName evidence="1">Uncharacterized protein</fullName>
    </submittedName>
</protein>
<organism evidence="1 2">
    <name type="scientific">Pseudomonas koreensis</name>
    <dbReference type="NCBI Taxonomy" id="198620"/>
    <lineage>
        <taxon>Bacteria</taxon>
        <taxon>Pseudomonadati</taxon>
        <taxon>Pseudomonadota</taxon>
        <taxon>Gammaproteobacteria</taxon>
        <taxon>Pseudomonadales</taxon>
        <taxon>Pseudomonadaceae</taxon>
        <taxon>Pseudomonas</taxon>
    </lineage>
</organism>
<proteinExistence type="predicted"/>
<dbReference type="Proteomes" id="UP000291107">
    <property type="component" value="Unassembled WGS sequence"/>
</dbReference>
<comment type="caution">
    <text evidence="1">The sequence shown here is derived from an EMBL/GenBank/DDBJ whole genome shotgun (WGS) entry which is preliminary data.</text>
</comment>
<sequence>MDFSIAEYGAVGPLNGKLSRGQVRDILGPGFEVFWKTTDSLNATDAYIQLDLHVYYDARDMVKGVEFFERSTVSWNGHKLVGETSTDVLALFRRHGIDPVIDDDGFEVGELGMGFYVDDDDDLITTLYINLRREIHLTASCSNRSQR</sequence>
<dbReference type="AlphaFoldDB" id="A0A4Q4L1I4"/>
<reference evidence="1 2" key="1">
    <citation type="submission" date="2019-02" db="EMBL/GenBank/DDBJ databases">
        <title>Genome of Pseudomonas korensis isolated from heavy metal contaminated environment.</title>
        <authorList>
            <person name="Ayangbenro A.S."/>
            <person name="Babalola O."/>
        </authorList>
    </citation>
    <scope>NUCLEOTIDE SEQUENCE [LARGE SCALE GENOMIC DNA]</scope>
    <source>
        <strain evidence="1 2">AB36</strain>
    </source>
</reference>
<name>A0A4Q4L1I4_9PSED</name>
<evidence type="ECO:0000313" key="1">
    <source>
        <dbReference type="EMBL" id="RYM39872.1"/>
    </source>
</evidence>
<accession>A0A4Q4L1I4</accession>
<dbReference type="RefSeq" id="WP_129999496.1">
    <property type="nucleotide sequence ID" value="NZ_SEUB01000007.1"/>
</dbReference>
<gene>
    <name evidence="1" type="ORF">EVS84_20270</name>
</gene>
<evidence type="ECO:0000313" key="2">
    <source>
        <dbReference type="Proteomes" id="UP000291107"/>
    </source>
</evidence>
<dbReference type="EMBL" id="SEUB01000007">
    <property type="protein sequence ID" value="RYM39872.1"/>
    <property type="molecule type" value="Genomic_DNA"/>
</dbReference>